<sequence>MVWVGSLSGEFSTKATWESIRYKRNISLLDEFLWNSLVPLKLSFFAWKVLRSLVPLETVLKRRGVPLASCCLCCQLEEELVVHLFVTSPVAREVWSSFCQRFGIIDPRSTSVSAMVLTWLSSTSVISRDHIMTVVPLVILWFLWKARNKALFEGEIFEAHRVVSLVDGFVKQLGAAKKLLACYFRGDIRDPRVGLSTRPVKRKTAQAVSWKRPPMHHVKLNMDASVSHKRAYRGGLLRDSDGRLIFAYYKEFGELDVLMAESSSLLHGLQLCRDLARGPLLVEIDFKSLVGSDVSIASVQYVVSDPGIAFLTFNNGIPRL</sequence>
<dbReference type="AlphaFoldDB" id="A0A6P6VLZ0"/>
<evidence type="ECO:0000313" key="3">
    <source>
        <dbReference type="Proteomes" id="UP001652660"/>
    </source>
</evidence>
<gene>
    <name evidence="4" type="primary">LOC113724248</name>
</gene>
<proteinExistence type="predicted"/>
<feature type="domain" description="RNase H type-1" evidence="1">
    <location>
        <begin position="221"/>
        <end position="290"/>
    </location>
</feature>
<dbReference type="PANTHER" id="PTHR47723:SF19">
    <property type="entry name" value="POLYNUCLEOTIDYL TRANSFERASE, RIBONUCLEASE H-LIKE SUPERFAMILY PROTEIN"/>
    <property type="match status" value="1"/>
</dbReference>
<dbReference type="Proteomes" id="UP001652660">
    <property type="component" value="Chromosome 2c"/>
</dbReference>
<accession>A0A6P6VLZ0</accession>
<evidence type="ECO:0000313" key="4">
    <source>
        <dbReference type="RefSeq" id="XP_027102972.1"/>
    </source>
</evidence>
<dbReference type="PANTHER" id="PTHR47723">
    <property type="entry name" value="OS05G0353850 PROTEIN"/>
    <property type="match status" value="1"/>
</dbReference>
<evidence type="ECO:0008006" key="5">
    <source>
        <dbReference type="Google" id="ProtNLM"/>
    </source>
</evidence>
<dbReference type="GO" id="GO:0004523">
    <property type="term" value="F:RNA-DNA hybrid ribonuclease activity"/>
    <property type="evidence" value="ECO:0007669"/>
    <property type="project" value="InterPro"/>
</dbReference>
<reference evidence="4" key="2">
    <citation type="submission" date="2025-08" db="UniProtKB">
        <authorList>
            <consortium name="RefSeq"/>
        </authorList>
    </citation>
    <scope>IDENTIFICATION</scope>
    <source>
        <tissue evidence="4">Leaves</tissue>
    </source>
</reference>
<dbReference type="InterPro" id="IPR026960">
    <property type="entry name" value="RVT-Znf"/>
</dbReference>
<dbReference type="Pfam" id="PF13966">
    <property type="entry name" value="zf-RVT"/>
    <property type="match status" value="1"/>
</dbReference>
<dbReference type="OrthoDB" id="914170at2759"/>
<evidence type="ECO:0000259" key="1">
    <source>
        <dbReference type="Pfam" id="PF13456"/>
    </source>
</evidence>
<dbReference type="InterPro" id="IPR053151">
    <property type="entry name" value="RNase_H-like"/>
</dbReference>
<organism evidence="3 4">
    <name type="scientific">Coffea arabica</name>
    <name type="common">Arabian coffee</name>
    <dbReference type="NCBI Taxonomy" id="13443"/>
    <lineage>
        <taxon>Eukaryota</taxon>
        <taxon>Viridiplantae</taxon>
        <taxon>Streptophyta</taxon>
        <taxon>Embryophyta</taxon>
        <taxon>Tracheophyta</taxon>
        <taxon>Spermatophyta</taxon>
        <taxon>Magnoliopsida</taxon>
        <taxon>eudicotyledons</taxon>
        <taxon>Gunneridae</taxon>
        <taxon>Pentapetalae</taxon>
        <taxon>asterids</taxon>
        <taxon>lamiids</taxon>
        <taxon>Gentianales</taxon>
        <taxon>Rubiaceae</taxon>
        <taxon>Ixoroideae</taxon>
        <taxon>Gardenieae complex</taxon>
        <taxon>Bertiereae - Coffeeae clade</taxon>
        <taxon>Coffeeae</taxon>
        <taxon>Coffea</taxon>
    </lineage>
</organism>
<dbReference type="CDD" id="cd06222">
    <property type="entry name" value="RNase_H_like"/>
    <property type="match status" value="1"/>
</dbReference>
<dbReference type="InterPro" id="IPR002156">
    <property type="entry name" value="RNaseH_domain"/>
</dbReference>
<dbReference type="RefSeq" id="XP_027102972.1">
    <property type="nucleotide sequence ID" value="XM_027247171.1"/>
</dbReference>
<feature type="domain" description="Reverse transcriptase zinc-binding" evidence="2">
    <location>
        <begin position="11"/>
        <end position="95"/>
    </location>
</feature>
<reference evidence="3" key="1">
    <citation type="journal article" date="2025" name="Foods">
        <title>Unveiling the Microbial Signatures of Arabica Coffee Cherries: Insights into Ripeness Specific Diversity, Functional Traits, and Implications for Quality and Safety.</title>
        <authorList>
            <consortium name="RefSeq"/>
            <person name="Tenea G.N."/>
            <person name="Cifuentes V."/>
            <person name="Reyes P."/>
            <person name="Cevallos-Vallejos M."/>
        </authorList>
    </citation>
    <scope>NUCLEOTIDE SEQUENCE [LARGE SCALE GENOMIC DNA]</scope>
</reference>
<dbReference type="GO" id="GO:0003676">
    <property type="term" value="F:nucleic acid binding"/>
    <property type="evidence" value="ECO:0007669"/>
    <property type="project" value="InterPro"/>
</dbReference>
<keyword evidence="3" id="KW-1185">Reference proteome</keyword>
<protein>
    <recommendedName>
        <fullName evidence="5">Reverse transcriptase zinc-binding domain-containing protein</fullName>
    </recommendedName>
</protein>
<name>A0A6P6VLZ0_COFAR</name>
<dbReference type="InterPro" id="IPR044730">
    <property type="entry name" value="RNase_H-like_dom_plant"/>
</dbReference>
<dbReference type="GeneID" id="113724248"/>
<evidence type="ECO:0000259" key="2">
    <source>
        <dbReference type="Pfam" id="PF13966"/>
    </source>
</evidence>
<dbReference type="Pfam" id="PF13456">
    <property type="entry name" value="RVT_3"/>
    <property type="match status" value="1"/>
</dbReference>